<protein>
    <submittedName>
        <fullName evidence="1">Uncharacterized protein</fullName>
    </submittedName>
</protein>
<comment type="caution">
    <text evidence="1">The sequence shown here is derived from an EMBL/GenBank/DDBJ whole genome shotgun (WGS) entry which is preliminary data.</text>
</comment>
<sequence length="113" mass="12243">MAGVVNRLQLYEDIEKWAAKEATDLRVTGSALDAFEAALWCFFARDTFKDGAIEAVSLGGDSEAIGATYGALAGAYYGYEAISLEWISKIQTPQVLDMSLTALTNPGECMLHR</sequence>
<name>A0ACC3DCY3_9PEZI</name>
<gene>
    <name evidence="1" type="ORF">LTS18_005994</name>
</gene>
<evidence type="ECO:0000313" key="2">
    <source>
        <dbReference type="Proteomes" id="UP001186974"/>
    </source>
</evidence>
<evidence type="ECO:0000313" key="1">
    <source>
        <dbReference type="EMBL" id="KAK3065208.1"/>
    </source>
</evidence>
<organism evidence="1 2">
    <name type="scientific">Coniosporium uncinatum</name>
    <dbReference type="NCBI Taxonomy" id="93489"/>
    <lineage>
        <taxon>Eukaryota</taxon>
        <taxon>Fungi</taxon>
        <taxon>Dikarya</taxon>
        <taxon>Ascomycota</taxon>
        <taxon>Pezizomycotina</taxon>
        <taxon>Dothideomycetes</taxon>
        <taxon>Dothideomycetes incertae sedis</taxon>
        <taxon>Coniosporium</taxon>
    </lineage>
</organism>
<dbReference type="EMBL" id="JAWDJW010006348">
    <property type="protein sequence ID" value="KAK3065208.1"/>
    <property type="molecule type" value="Genomic_DNA"/>
</dbReference>
<reference evidence="1" key="1">
    <citation type="submission" date="2024-09" db="EMBL/GenBank/DDBJ databases">
        <title>Black Yeasts Isolated from many extreme environments.</title>
        <authorList>
            <person name="Coleine C."/>
            <person name="Stajich J.E."/>
            <person name="Selbmann L."/>
        </authorList>
    </citation>
    <scope>NUCLEOTIDE SEQUENCE</scope>
    <source>
        <strain evidence="1">CCFEE 5737</strain>
    </source>
</reference>
<dbReference type="Proteomes" id="UP001186974">
    <property type="component" value="Unassembled WGS sequence"/>
</dbReference>
<keyword evidence="2" id="KW-1185">Reference proteome</keyword>
<accession>A0ACC3DCY3</accession>
<proteinExistence type="predicted"/>